<dbReference type="Proteomes" id="UP000078576">
    <property type="component" value="Unassembled WGS sequence"/>
</dbReference>
<feature type="domain" description="AMP-dependent synthetase/ligase" evidence="1">
    <location>
        <begin position="30"/>
        <end position="410"/>
    </location>
</feature>
<reference evidence="4" key="1">
    <citation type="submission" date="2014-12" db="EMBL/GenBank/DDBJ databases">
        <title>Genome Sequence of Valsa Canker Pathogens Uncovers a Specific Adaption of Colonization on Woody Bark.</title>
        <authorList>
            <person name="Yin Z."/>
            <person name="Liu H."/>
            <person name="Gao X."/>
            <person name="Li Z."/>
            <person name="Song N."/>
            <person name="Ke X."/>
            <person name="Dai Q."/>
            <person name="Wu Y."/>
            <person name="Sun Y."/>
            <person name="Xu J.-R."/>
            <person name="Kang Z.K."/>
            <person name="Wang L."/>
            <person name="Huang L."/>
        </authorList>
    </citation>
    <scope>NUCLEOTIDE SEQUENCE [LARGE SCALE GENOMIC DNA]</scope>
    <source>
        <strain evidence="4">SXYL134</strain>
    </source>
</reference>
<keyword evidence="4" id="KW-1185">Reference proteome</keyword>
<dbReference type="Gene3D" id="3.40.50.12780">
    <property type="entry name" value="N-terminal domain of ligase-like"/>
    <property type="match status" value="1"/>
</dbReference>
<dbReference type="PANTHER" id="PTHR43201:SF6">
    <property type="entry name" value="ACYL COA SYNTHETASE (EUROFUNG)"/>
    <property type="match status" value="1"/>
</dbReference>
<dbReference type="GO" id="GO:0031956">
    <property type="term" value="F:medium-chain fatty acid-CoA ligase activity"/>
    <property type="evidence" value="ECO:0007669"/>
    <property type="project" value="TreeGrafter"/>
</dbReference>
<proteinExistence type="predicted"/>
<dbReference type="PANTHER" id="PTHR43201">
    <property type="entry name" value="ACYL-COA SYNTHETASE"/>
    <property type="match status" value="1"/>
</dbReference>
<dbReference type="Pfam" id="PF13193">
    <property type="entry name" value="AMP-binding_C"/>
    <property type="match status" value="1"/>
</dbReference>
<dbReference type="InterPro" id="IPR025110">
    <property type="entry name" value="AMP-bd_C"/>
</dbReference>
<evidence type="ECO:0000259" key="1">
    <source>
        <dbReference type="Pfam" id="PF00501"/>
    </source>
</evidence>
<dbReference type="OrthoDB" id="10253115at2759"/>
<dbReference type="STRING" id="694573.A0A194V406"/>
<dbReference type="Gene3D" id="3.30.300.30">
    <property type="match status" value="1"/>
</dbReference>
<evidence type="ECO:0000259" key="2">
    <source>
        <dbReference type="Pfam" id="PF13193"/>
    </source>
</evidence>
<gene>
    <name evidence="3" type="ORF">VP1G_05889</name>
</gene>
<dbReference type="SUPFAM" id="SSF56801">
    <property type="entry name" value="Acetyl-CoA synthetase-like"/>
    <property type="match status" value="1"/>
</dbReference>
<dbReference type="InterPro" id="IPR045851">
    <property type="entry name" value="AMP-bd_C_sf"/>
</dbReference>
<feature type="domain" description="AMP-binding enzyme C-terminal" evidence="2">
    <location>
        <begin position="466"/>
        <end position="534"/>
    </location>
</feature>
<dbReference type="InterPro" id="IPR042099">
    <property type="entry name" value="ANL_N_sf"/>
</dbReference>
<sequence>MPSRIEDHVSILEGPQLPPLRDVNIGQLLDEQRKRYPERTAVVSRWQGRRLTYQDLHSDCLKIAQNLLSHGVRPGDRVVVLAGNALEYAQLLFAVGGIGAIFAIINPTFTQEEILSAVEFLKPSAIFVADRIGYRKNNSLLKDLASHPAQPPLIVQLLSSERVSPNVLTWHEFLQIGSSDAGSALLSQHWARVDANDTLCIQFTSGTTGPKKAAMLSHRNLLNNAILVGDRLQYTADDVVCCCTPLFHCFALVCGFLSAIAYGGAVVLPSDVFLAGANLQALSEEKITVLHGVPAMFQALLDHPDAKKYAPDMCLRSGIIAGSSLTHTLISRLSVEFRLNLAYGYGMTEGSCIAFLTTPSEVSLLDDHSSVGTLMPHTSAKVVNDSLDALPLGSPGELLLSGYLVFQKYYKNPEKTSEALVEDIQGREWLRTGDLVTMDASGRCTIIGRVKDLIKRGGENIFPIDIEKSLEQHADISAAAVVGIPDATWGEVVVAFVKRNERTKPGVKIGSKELKLWLRKRIAPHKMPEHFFWIGEGAGTPDELPINHSGKIVKAELRAVASRLAHSRRTSES</sequence>
<dbReference type="EMBL" id="KN714716">
    <property type="protein sequence ID" value="KUI58618.1"/>
    <property type="molecule type" value="Genomic_DNA"/>
</dbReference>
<dbReference type="AlphaFoldDB" id="A0A194V406"/>
<dbReference type="GO" id="GO:0006631">
    <property type="term" value="P:fatty acid metabolic process"/>
    <property type="evidence" value="ECO:0007669"/>
    <property type="project" value="TreeGrafter"/>
</dbReference>
<evidence type="ECO:0000313" key="3">
    <source>
        <dbReference type="EMBL" id="KUI58618.1"/>
    </source>
</evidence>
<evidence type="ECO:0000313" key="4">
    <source>
        <dbReference type="Proteomes" id="UP000078576"/>
    </source>
</evidence>
<name>A0A194V406_CYTMA</name>
<dbReference type="Pfam" id="PF00501">
    <property type="entry name" value="AMP-binding"/>
    <property type="match status" value="1"/>
</dbReference>
<organism evidence="3 4">
    <name type="scientific">Cytospora mali</name>
    <name type="common">Apple Valsa canker fungus</name>
    <name type="synonym">Valsa mali</name>
    <dbReference type="NCBI Taxonomy" id="578113"/>
    <lineage>
        <taxon>Eukaryota</taxon>
        <taxon>Fungi</taxon>
        <taxon>Dikarya</taxon>
        <taxon>Ascomycota</taxon>
        <taxon>Pezizomycotina</taxon>
        <taxon>Sordariomycetes</taxon>
        <taxon>Sordariomycetidae</taxon>
        <taxon>Diaporthales</taxon>
        <taxon>Cytosporaceae</taxon>
        <taxon>Cytospora</taxon>
    </lineage>
</organism>
<dbReference type="InterPro" id="IPR000873">
    <property type="entry name" value="AMP-dep_synth/lig_dom"/>
</dbReference>
<protein>
    <submittedName>
        <fullName evidence="3">Acyl-CoA synthetase YngI</fullName>
    </submittedName>
</protein>
<accession>A0A194V406</accession>